<feature type="transmembrane region" description="Helical" evidence="2">
    <location>
        <begin position="35"/>
        <end position="59"/>
    </location>
</feature>
<gene>
    <name evidence="3" type="ORF">Tci_033534</name>
</gene>
<proteinExistence type="predicted"/>
<organism evidence="3">
    <name type="scientific">Tanacetum cinerariifolium</name>
    <name type="common">Dalmatian daisy</name>
    <name type="synonym">Chrysanthemum cinerariifolium</name>
    <dbReference type="NCBI Taxonomy" id="118510"/>
    <lineage>
        <taxon>Eukaryota</taxon>
        <taxon>Viridiplantae</taxon>
        <taxon>Streptophyta</taxon>
        <taxon>Embryophyta</taxon>
        <taxon>Tracheophyta</taxon>
        <taxon>Spermatophyta</taxon>
        <taxon>Magnoliopsida</taxon>
        <taxon>eudicotyledons</taxon>
        <taxon>Gunneridae</taxon>
        <taxon>Pentapetalae</taxon>
        <taxon>asterids</taxon>
        <taxon>campanulids</taxon>
        <taxon>Asterales</taxon>
        <taxon>Asteraceae</taxon>
        <taxon>Asteroideae</taxon>
        <taxon>Anthemideae</taxon>
        <taxon>Anthemidinae</taxon>
        <taxon>Tanacetum</taxon>
    </lineage>
</organism>
<dbReference type="EMBL" id="BKCJ010004525">
    <property type="protein sequence ID" value="GEU61556.1"/>
    <property type="molecule type" value="Genomic_DNA"/>
</dbReference>
<keyword evidence="2" id="KW-0472">Membrane</keyword>
<protein>
    <recommendedName>
        <fullName evidence="4">Transposase (Putative), gypsy type</fullName>
    </recommendedName>
</protein>
<sequence>MSKNDMKNHVSTLSKSDLEDFDSSFTMDRLPSDAIGVYFEFLWFSGVRVSFLTFLLSVLKYFKDDAKIVEEPHHLFEPLLERVSSHTTTPAVEGALIPLPTLNELKDSMERDEGTSIRAASVPTPRLGKRLGPPLLVTVTSISGPLHVGTSAYASTSGRSLALGGSVAGGFVRKSGAKDTWHQMDPLDALAYSTLSRDAEYDEVPEDDFYTATRGEEIKLTLFPLAPGPITCLIHTKVSLLLYILKRNGTGLMHQKVISYNSLYTDLVASRVRLQEKLDRKKGDVKLLRSEVTSLENKLEKLQRDYDTLGQENRDLHSQRDVASFEVKKLQSQLADARGVSVGLTDELAHTDAKLSEQALNVRDLQNELASKRSRSQGYMDAADELRVEITQFIGSSVEGLVQRLLLSDEFHAALTHVASLAAQKVSNFHIGAKADFNKALVAFPTTMFPFLGNVAMAARGALSKVTQILPDKLARLATSAYIAPFVVNEGSDQVPLNHAFEDLASSM</sequence>
<reference evidence="3" key="1">
    <citation type="journal article" date="2019" name="Sci. Rep.">
        <title>Draft genome of Tanacetum cinerariifolium, the natural source of mosquito coil.</title>
        <authorList>
            <person name="Yamashiro T."/>
            <person name="Shiraishi A."/>
            <person name="Satake H."/>
            <person name="Nakayama K."/>
        </authorList>
    </citation>
    <scope>NUCLEOTIDE SEQUENCE</scope>
</reference>
<evidence type="ECO:0008006" key="4">
    <source>
        <dbReference type="Google" id="ProtNLM"/>
    </source>
</evidence>
<evidence type="ECO:0000256" key="2">
    <source>
        <dbReference type="SAM" id="Phobius"/>
    </source>
</evidence>
<name>A0A6L2LIB2_TANCI</name>
<evidence type="ECO:0000313" key="3">
    <source>
        <dbReference type="EMBL" id="GEU61556.1"/>
    </source>
</evidence>
<evidence type="ECO:0000256" key="1">
    <source>
        <dbReference type="SAM" id="Coils"/>
    </source>
</evidence>
<dbReference type="AlphaFoldDB" id="A0A6L2LIB2"/>
<accession>A0A6L2LIB2</accession>
<feature type="coiled-coil region" evidence="1">
    <location>
        <begin position="271"/>
        <end position="319"/>
    </location>
</feature>
<keyword evidence="2" id="KW-1133">Transmembrane helix</keyword>
<keyword evidence="1" id="KW-0175">Coiled coil</keyword>
<keyword evidence="2" id="KW-0812">Transmembrane</keyword>
<dbReference type="Gene3D" id="1.10.287.1490">
    <property type="match status" value="1"/>
</dbReference>
<comment type="caution">
    <text evidence="3">The sequence shown here is derived from an EMBL/GenBank/DDBJ whole genome shotgun (WGS) entry which is preliminary data.</text>
</comment>